<protein>
    <recommendedName>
        <fullName evidence="10">C2H2-type domain-containing protein</fullName>
    </recommendedName>
</protein>
<dbReference type="PROSITE" id="PS50157">
    <property type="entry name" value="ZINC_FINGER_C2H2_2"/>
    <property type="match status" value="1"/>
</dbReference>
<evidence type="ECO:0000256" key="8">
    <source>
        <dbReference type="PROSITE-ProRule" id="PRU00042"/>
    </source>
</evidence>
<dbReference type="PANTHER" id="PTHR45801">
    <property type="entry name" value="OS07G0101800 PROTEIN"/>
    <property type="match status" value="1"/>
</dbReference>
<keyword evidence="12" id="KW-1185">Reference proteome</keyword>
<evidence type="ECO:0000256" key="6">
    <source>
        <dbReference type="ARBA" id="ARBA00023163"/>
    </source>
</evidence>
<comment type="caution">
    <text evidence="11">The sequence shown here is derived from an EMBL/GenBank/DDBJ whole genome shotgun (WGS) entry which is preliminary data.</text>
</comment>
<evidence type="ECO:0000256" key="3">
    <source>
        <dbReference type="ARBA" id="ARBA00022771"/>
    </source>
</evidence>
<gene>
    <name evidence="11" type="ORF">SAY87_031868</name>
</gene>
<dbReference type="SMART" id="SM00355">
    <property type="entry name" value="ZnF_C2H2"/>
    <property type="match status" value="1"/>
</dbReference>
<keyword evidence="2" id="KW-0479">Metal-binding</keyword>
<comment type="subcellular location">
    <subcellularLocation>
        <location evidence="1">Nucleus</location>
    </subcellularLocation>
</comment>
<dbReference type="AlphaFoldDB" id="A0AAN7KY06"/>
<dbReference type="Proteomes" id="UP001345219">
    <property type="component" value="Chromosome 24"/>
</dbReference>
<keyword evidence="3 8" id="KW-0863">Zinc-finger</keyword>
<name>A0AAN7KY06_9MYRT</name>
<dbReference type="Pfam" id="PF13912">
    <property type="entry name" value="zf-C2H2_6"/>
    <property type="match status" value="1"/>
</dbReference>
<keyword evidence="6" id="KW-0804">Transcription</keyword>
<feature type="region of interest" description="Disordered" evidence="9">
    <location>
        <begin position="243"/>
        <end position="262"/>
    </location>
</feature>
<evidence type="ECO:0000256" key="4">
    <source>
        <dbReference type="ARBA" id="ARBA00022833"/>
    </source>
</evidence>
<dbReference type="SUPFAM" id="SSF57667">
    <property type="entry name" value="beta-beta-alpha zinc fingers"/>
    <property type="match status" value="1"/>
</dbReference>
<dbReference type="GO" id="GO:0005634">
    <property type="term" value="C:nucleus"/>
    <property type="evidence" value="ECO:0007669"/>
    <property type="project" value="UniProtKB-SubCell"/>
</dbReference>
<evidence type="ECO:0000256" key="1">
    <source>
        <dbReference type="ARBA" id="ARBA00004123"/>
    </source>
</evidence>
<accession>A0AAN7KY06</accession>
<dbReference type="PROSITE" id="PS00028">
    <property type="entry name" value="ZINC_FINGER_C2H2_1"/>
    <property type="match status" value="1"/>
</dbReference>
<evidence type="ECO:0000256" key="2">
    <source>
        <dbReference type="ARBA" id="ARBA00022723"/>
    </source>
</evidence>
<feature type="domain" description="C2H2-type" evidence="10">
    <location>
        <begin position="62"/>
        <end position="89"/>
    </location>
</feature>
<keyword evidence="7" id="KW-0539">Nucleus</keyword>
<dbReference type="GO" id="GO:0008270">
    <property type="term" value="F:zinc ion binding"/>
    <property type="evidence" value="ECO:0007669"/>
    <property type="project" value="UniProtKB-KW"/>
</dbReference>
<feature type="compositionally biased region" description="Basic and acidic residues" evidence="9">
    <location>
        <begin position="252"/>
        <end position="262"/>
    </location>
</feature>
<sequence>MDQSQLLMWSRGRHNLRPYLKLGKLPSSSSSSSYIDDSWEERAFAEDASGPLGGCIWPPRSYSCSFCRREFRSAQALGGHMNVHRRDRARLKELGNEILNSHEYHDQRSVIQSPSAHLGLPYPSQAYTTGLSQKPNPSSNIFPLISPSSPSRVSTKTSEANCNQRTITIPSYSFFKLNENIAKSSTHSTQSWADKFGSRYRHVMNPLTAERNLRSAKHRDGDVKEDQIKNDLSIGLNAAVQTRRGSSEYMEEEKSQSCKRRRTDELSTLHETLNNVAVDKGCHQETYALNSNHREDIDLELRLGKRPKVKLQGSSRRLEWAGMVFDQLTDEYELVWIYGVQESHKAKFNFLTSG</sequence>
<evidence type="ECO:0000256" key="9">
    <source>
        <dbReference type="SAM" id="MobiDB-lite"/>
    </source>
</evidence>
<dbReference type="PANTHER" id="PTHR45801:SF5">
    <property type="entry name" value="OS05G0286100 PROTEIN"/>
    <property type="match status" value="1"/>
</dbReference>
<dbReference type="InterPro" id="IPR013087">
    <property type="entry name" value="Znf_C2H2_type"/>
</dbReference>
<evidence type="ECO:0000259" key="10">
    <source>
        <dbReference type="PROSITE" id="PS50157"/>
    </source>
</evidence>
<evidence type="ECO:0000256" key="5">
    <source>
        <dbReference type="ARBA" id="ARBA00023015"/>
    </source>
</evidence>
<evidence type="ECO:0000313" key="12">
    <source>
        <dbReference type="Proteomes" id="UP001345219"/>
    </source>
</evidence>
<organism evidence="11 12">
    <name type="scientific">Trapa incisa</name>
    <dbReference type="NCBI Taxonomy" id="236973"/>
    <lineage>
        <taxon>Eukaryota</taxon>
        <taxon>Viridiplantae</taxon>
        <taxon>Streptophyta</taxon>
        <taxon>Embryophyta</taxon>
        <taxon>Tracheophyta</taxon>
        <taxon>Spermatophyta</taxon>
        <taxon>Magnoliopsida</taxon>
        <taxon>eudicotyledons</taxon>
        <taxon>Gunneridae</taxon>
        <taxon>Pentapetalae</taxon>
        <taxon>rosids</taxon>
        <taxon>malvids</taxon>
        <taxon>Myrtales</taxon>
        <taxon>Lythraceae</taxon>
        <taxon>Trapa</taxon>
    </lineage>
</organism>
<dbReference type="Gene3D" id="3.30.160.60">
    <property type="entry name" value="Classic Zinc Finger"/>
    <property type="match status" value="1"/>
</dbReference>
<reference evidence="11 12" key="1">
    <citation type="journal article" date="2023" name="Hortic Res">
        <title>Pangenome of water caltrop reveals structural variations and asymmetric subgenome divergence after allopolyploidization.</title>
        <authorList>
            <person name="Zhang X."/>
            <person name="Chen Y."/>
            <person name="Wang L."/>
            <person name="Yuan Y."/>
            <person name="Fang M."/>
            <person name="Shi L."/>
            <person name="Lu R."/>
            <person name="Comes H.P."/>
            <person name="Ma Y."/>
            <person name="Chen Y."/>
            <person name="Huang G."/>
            <person name="Zhou Y."/>
            <person name="Zheng Z."/>
            <person name="Qiu Y."/>
        </authorList>
    </citation>
    <scope>NUCLEOTIDE SEQUENCE [LARGE SCALE GENOMIC DNA]</scope>
    <source>
        <tissue evidence="11">Roots</tissue>
    </source>
</reference>
<evidence type="ECO:0000313" key="11">
    <source>
        <dbReference type="EMBL" id="KAK4771336.1"/>
    </source>
</evidence>
<evidence type="ECO:0000256" key="7">
    <source>
        <dbReference type="ARBA" id="ARBA00023242"/>
    </source>
</evidence>
<proteinExistence type="predicted"/>
<keyword evidence="4" id="KW-0862">Zinc</keyword>
<dbReference type="EMBL" id="JAXIOK010000005">
    <property type="protein sequence ID" value="KAK4771336.1"/>
    <property type="molecule type" value="Genomic_DNA"/>
</dbReference>
<dbReference type="InterPro" id="IPR052426">
    <property type="entry name" value="Plant_dev_regulator"/>
</dbReference>
<keyword evidence="5" id="KW-0805">Transcription regulation</keyword>
<dbReference type="InterPro" id="IPR036236">
    <property type="entry name" value="Znf_C2H2_sf"/>
</dbReference>